<gene>
    <name evidence="3" type="ORF">ODALV1_LOCUS9175</name>
</gene>
<reference evidence="3 4" key="1">
    <citation type="submission" date="2024-08" db="EMBL/GenBank/DDBJ databases">
        <authorList>
            <person name="Cucini C."/>
            <person name="Frati F."/>
        </authorList>
    </citation>
    <scope>NUCLEOTIDE SEQUENCE [LARGE SCALE GENOMIC DNA]</scope>
</reference>
<feature type="region of interest" description="Disordered" evidence="1">
    <location>
        <begin position="30"/>
        <end position="65"/>
    </location>
</feature>
<keyword evidence="4" id="KW-1185">Reference proteome</keyword>
<evidence type="ECO:0000313" key="4">
    <source>
        <dbReference type="Proteomes" id="UP001642540"/>
    </source>
</evidence>
<protein>
    <submittedName>
        <fullName evidence="3">Uncharacterized protein</fullName>
    </submittedName>
</protein>
<accession>A0ABP1QEQ9</accession>
<organism evidence="3 4">
    <name type="scientific">Orchesella dallaii</name>
    <dbReference type="NCBI Taxonomy" id="48710"/>
    <lineage>
        <taxon>Eukaryota</taxon>
        <taxon>Metazoa</taxon>
        <taxon>Ecdysozoa</taxon>
        <taxon>Arthropoda</taxon>
        <taxon>Hexapoda</taxon>
        <taxon>Collembola</taxon>
        <taxon>Entomobryomorpha</taxon>
        <taxon>Entomobryoidea</taxon>
        <taxon>Orchesellidae</taxon>
        <taxon>Orchesellinae</taxon>
        <taxon>Orchesella</taxon>
    </lineage>
</organism>
<proteinExistence type="predicted"/>
<sequence>MKFSFGVVLCFAALVAVTLAQRGNFRQFNNNNNNNNNFRQFNNNNNNNNNNFRPVQQVQQQPRQQQFDIGLDTSDGRFAKFNGPVRGLPHGHGGGRYGAADCLLCPNGF</sequence>
<name>A0ABP1QEQ9_9HEXA</name>
<dbReference type="EMBL" id="CAXLJM020000027">
    <property type="protein sequence ID" value="CAL8095783.1"/>
    <property type="molecule type" value="Genomic_DNA"/>
</dbReference>
<evidence type="ECO:0000256" key="2">
    <source>
        <dbReference type="SAM" id="SignalP"/>
    </source>
</evidence>
<keyword evidence="2" id="KW-0732">Signal</keyword>
<evidence type="ECO:0000313" key="3">
    <source>
        <dbReference type="EMBL" id="CAL8095783.1"/>
    </source>
</evidence>
<feature type="chain" id="PRO_5047043244" evidence="2">
    <location>
        <begin position="21"/>
        <end position="109"/>
    </location>
</feature>
<dbReference type="Proteomes" id="UP001642540">
    <property type="component" value="Unassembled WGS sequence"/>
</dbReference>
<evidence type="ECO:0000256" key="1">
    <source>
        <dbReference type="SAM" id="MobiDB-lite"/>
    </source>
</evidence>
<feature type="signal peptide" evidence="2">
    <location>
        <begin position="1"/>
        <end position="20"/>
    </location>
</feature>
<comment type="caution">
    <text evidence="3">The sequence shown here is derived from an EMBL/GenBank/DDBJ whole genome shotgun (WGS) entry which is preliminary data.</text>
</comment>